<dbReference type="EMBL" id="VIVN01000002">
    <property type="protein sequence ID" value="TWE06407.1"/>
    <property type="molecule type" value="Genomic_DNA"/>
</dbReference>
<dbReference type="Proteomes" id="UP000319671">
    <property type="component" value="Unassembled WGS sequence"/>
</dbReference>
<evidence type="ECO:0000313" key="1">
    <source>
        <dbReference type="EMBL" id="TWE06407.1"/>
    </source>
</evidence>
<gene>
    <name evidence="1" type="ORF">FB550_102429</name>
</gene>
<dbReference type="AlphaFoldDB" id="A0A561DST4"/>
<organism evidence="1 2">
    <name type="scientific">Neobacillus bataviensis</name>
    <dbReference type="NCBI Taxonomy" id="220685"/>
    <lineage>
        <taxon>Bacteria</taxon>
        <taxon>Bacillati</taxon>
        <taxon>Bacillota</taxon>
        <taxon>Bacilli</taxon>
        <taxon>Bacillales</taxon>
        <taxon>Bacillaceae</taxon>
        <taxon>Neobacillus</taxon>
    </lineage>
</organism>
<reference evidence="1 2" key="1">
    <citation type="submission" date="2019-06" db="EMBL/GenBank/DDBJ databases">
        <title>Sorghum-associated microbial communities from plants grown in Nebraska, USA.</title>
        <authorList>
            <person name="Schachtman D."/>
        </authorList>
    </citation>
    <scope>NUCLEOTIDE SEQUENCE [LARGE SCALE GENOMIC DNA]</scope>
    <source>
        <strain evidence="1 2">2482</strain>
    </source>
</reference>
<comment type="caution">
    <text evidence="1">The sequence shown here is derived from an EMBL/GenBank/DDBJ whole genome shotgun (WGS) entry which is preliminary data.</text>
</comment>
<sequence length="62" mass="7107">MKVRVLKNFVDLVESKIQNEEVFRAVGDEFTVSKERFDEIKKAGDFIEEIKAKSGTKTATKK</sequence>
<dbReference type="RefSeq" id="WP_144563162.1">
    <property type="nucleotide sequence ID" value="NZ_VIVN01000002.1"/>
</dbReference>
<name>A0A561DST4_9BACI</name>
<protein>
    <submittedName>
        <fullName evidence="1">Uncharacterized protein</fullName>
    </submittedName>
</protein>
<evidence type="ECO:0000313" key="2">
    <source>
        <dbReference type="Proteomes" id="UP000319671"/>
    </source>
</evidence>
<proteinExistence type="predicted"/>
<keyword evidence="2" id="KW-1185">Reference proteome</keyword>
<accession>A0A561DST4</accession>